<sequence length="131" mass="15496">MSNEEDIMFLHCREPFYCGFCHHGKLTKPDTTLACGHKFHLGCLVKRYRSIETPSYPRCTEGGPRFQSSHCGIKIQRRREGIELFCSCVYHITCVKTLMKRGTRNCTWCTKKFDLYDYVNMNEKFPRRKKL</sequence>
<evidence type="ECO:0000313" key="2">
    <source>
        <dbReference type="Proteomes" id="UP000499080"/>
    </source>
</evidence>
<gene>
    <name evidence="1" type="ORF">AVEN_227370_1</name>
</gene>
<accession>A0A4Y2GVG8</accession>
<keyword evidence="2" id="KW-1185">Reference proteome</keyword>
<protein>
    <submittedName>
        <fullName evidence="1">Uncharacterized protein</fullName>
    </submittedName>
</protein>
<organism evidence="1 2">
    <name type="scientific">Araneus ventricosus</name>
    <name type="common">Orbweaver spider</name>
    <name type="synonym">Epeira ventricosa</name>
    <dbReference type="NCBI Taxonomy" id="182803"/>
    <lineage>
        <taxon>Eukaryota</taxon>
        <taxon>Metazoa</taxon>
        <taxon>Ecdysozoa</taxon>
        <taxon>Arthropoda</taxon>
        <taxon>Chelicerata</taxon>
        <taxon>Arachnida</taxon>
        <taxon>Araneae</taxon>
        <taxon>Araneomorphae</taxon>
        <taxon>Entelegynae</taxon>
        <taxon>Araneoidea</taxon>
        <taxon>Araneidae</taxon>
        <taxon>Araneus</taxon>
    </lineage>
</organism>
<name>A0A4Y2GVG8_ARAVE</name>
<comment type="caution">
    <text evidence="1">The sequence shown here is derived from an EMBL/GenBank/DDBJ whole genome shotgun (WGS) entry which is preliminary data.</text>
</comment>
<dbReference type="EMBL" id="BGPR01001566">
    <property type="protein sequence ID" value="GBM56869.1"/>
    <property type="molecule type" value="Genomic_DNA"/>
</dbReference>
<dbReference type="AlphaFoldDB" id="A0A4Y2GVG8"/>
<reference evidence="1 2" key="1">
    <citation type="journal article" date="2019" name="Sci. Rep.">
        <title>Orb-weaving spider Araneus ventricosus genome elucidates the spidroin gene catalogue.</title>
        <authorList>
            <person name="Kono N."/>
            <person name="Nakamura H."/>
            <person name="Ohtoshi R."/>
            <person name="Moran D.A.P."/>
            <person name="Shinohara A."/>
            <person name="Yoshida Y."/>
            <person name="Fujiwara M."/>
            <person name="Mori M."/>
            <person name="Tomita M."/>
            <person name="Arakawa K."/>
        </authorList>
    </citation>
    <scope>NUCLEOTIDE SEQUENCE [LARGE SCALE GENOMIC DNA]</scope>
</reference>
<dbReference type="Proteomes" id="UP000499080">
    <property type="component" value="Unassembled WGS sequence"/>
</dbReference>
<proteinExistence type="predicted"/>
<evidence type="ECO:0000313" key="1">
    <source>
        <dbReference type="EMBL" id="GBM56869.1"/>
    </source>
</evidence>